<feature type="transmembrane region" description="Helical" evidence="13">
    <location>
        <begin position="12"/>
        <end position="34"/>
    </location>
</feature>
<evidence type="ECO:0000256" key="6">
    <source>
        <dbReference type="ARBA" id="ARBA00022679"/>
    </source>
</evidence>
<feature type="transmembrane region" description="Helical" evidence="13">
    <location>
        <begin position="472"/>
        <end position="492"/>
    </location>
</feature>
<feature type="transmembrane region" description="Helical" evidence="13">
    <location>
        <begin position="526"/>
        <end position="545"/>
    </location>
</feature>
<dbReference type="FunFam" id="3.40.720.10:FF:000045">
    <property type="entry name" value="GPI ethanolamine phosphate transferase 2"/>
    <property type="match status" value="1"/>
</dbReference>
<dbReference type="CDD" id="cd16024">
    <property type="entry name" value="GPI_EPT_2"/>
    <property type="match status" value="1"/>
</dbReference>
<evidence type="ECO:0000256" key="3">
    <source>
        <dbReference type="ARBA" id="ARBA00005315"/>
    </source>
</evidence>
<keyword evidence="10 13" id="KW-0472">Membrane</keyword>
<accession>A0A6A6T020</accession>
<evidence type="ECO:0000256" key="8">
    <source>
        <dbReference type="ARBA" id="ARBA00022824"/>
    </source>
</evidence>
<reference evidence="15" key="1">
    <citation type="journal article" date="2020" name="Stud. Mycol.">
        <title>101 Dothideomycetes genomes: a test case for predicting lifestyles and emergence of pathogens.</title>
        <authorList>
            <person name="Haridas S."/>
            <person name="Albert R."/>
            <person name="Binder M."/>
            <person name="Bloem J."/>
            <person name="Labutti K."/>
            <person name="Salamov A."/>
            <person name="Andreopoulos B."/>
            <person name="Baker S."/>
            <person name="Barry K."/>
            <person name="Bills G."/>
            <person name="Bluhm B."/>
            <person name="Cannon C."/>
            <person name="Castanera R."/>
            <person name="Culley D."/>
            <person name="Daum C."/>
            <person name="Ezra D."/>
            <person name="Gonzalez J."/>
            <person name="Henrissat B."/>
            <person name="Kuo A."/>
            <person name="Liang C."/>
            <person name="Lipzen A."/>
            <person name="Lutzoni F."/>
            <person name="Magnuson J."/>
            <person name="Mondo S."/>
            <person name="Nolan M."/>
            <person name="Ohm R."/>
            <person name="Pangilinan J."/>
            <person name="Park H.-J."/>
            <person name="Ramirez L."/>
            <person name="Alfaro M."/>
            <person name="Sun H."/>
            <person name="Tritt A."/>
            <person name="Yoshinaga Y."/>
            <person name="Zwiers L.-H."/>
            <person name="Turgeon B."/>
            <person name="Goodwin S."/>
            <person name="Spatafora J."/>
            <person name="Crous P."/>
            <person name="Grigoriev I."/>
        </authorList>
    </citation>
    <scope>NUCLEOTIDE SEQUENCE</scope>
    <source>
        <strain evidence="15">CBS 122681</strain>
    </source>
</reference>
<dbReference type="AlphaFoldDB" id="A0A6A6T020"/>
<gene>
    <name evidence="15" type="ORF">K491DRAFT_695863</name>
</gene>
<evidence type="ECO:0000256" key="9">
    <source>
        <dbReference type="ARBA" id="ARBA00022989"/>
    </source>
</evidence>
<dbReference type="Gene3D" id="3.40.720.10">
    <property type="entry name" value="Alkaline Phosphatase, subunit A"/>
    <property type="match status" value="1"/>
</dbReference>
<sequence>MSVSAKVPQWPYLTIANLLIPVAVLVFATGFFPYKPFMPGLATYEEADMPDSLGQAQPPAIFDKVVFMVVDALRSDFVFGEESGMEYVQSLIRSGAALPFTAHATSPTITMPRVKAITTGSIPSFLDVILNFAESDTSSTLATQDTWLAQLKAKEGGKLVMYGDDTWLKLFPGFFARADGTSSFFVSDFTEVDNNVTRHVPEELLNSDWNALIMHYLGLDHIGHKTGPKGPEMIPKQKEMDGIVRQIFEAIENEDHLENTLFVLCGDHGMNEGGNHGGSSPGETSPALVFMSPRLQNVFGANRESPTKASGEFEYYKKVEQSDIVPTLAGLLGFPVPRNNLGVFIADFLPLWEQDYDRLRLLQQNVNQVQKIVEATYPKYQWGASVGESIDCDGDLTVGQHLACRWQSIVKAASDATSKDFAHVTRSYYEFLYDAQAIMSTTASNYDVSKLFLGSSLAFASLVMAWCSLDKFGPITATGIFYTLTLALYGVLMFASSYVEEEHNFWYWVTSGWFCYLFISSSRKEWLPWFIFHPAVTLLILHRIIRRWNQTGQKYAGADDIVHSPLLCGSSSILLWSLVGAAYMDVTIRISRHVGRSISSADEDKQRKGGAGQDDNDADFESTDVNRFIGTLATLPLGATAFVFKLAFTSHDAPELTQGISPGLLAWVDALDLVGMARMVFGGLGVSLSWLVFAEWRRARNRKRTVAGNGDLALTTFDLLTLLLLTQTKAQNIPLYLLFRLQTFFLSLLSLSPTSLSLTTTLLSQTAFFALGNSNAISSISLSNSYNGVASYNISAVGLLLFLSNWAGPVYWALAGTVLLGAHGGVGGERRGFDTSELDERDWVVQERERLVGIREREVEEEGRRGEWGVWRQWVALATMGVAGGLVGVMAACTVLRTHLFVWSVFSPKFLFAVAWSVAHHLGVVVGLGSLVWWVGMW</sequence>
<keyword evidence="6 13" id="KW-0808">Transferase</keyword>
<feature type="transmembrane region" description="Helical" evidence="13">
    <location>
        <begin position="504"/>
        <end position="520"/>
    </location>
</feature>
<evidence type="ECO:0000256" key="2">
    <source>
        <dbReference type="ARBA" id="ARBA00004687"/>
    </source>
</evidence>
<feature type="transmembrane region" description="Helical" evidence="13">
    <location>
        <begin position="910"/>
        <end position="935"/>
    </location>
</feature>
<keyword evidence="5 13" id="KW-0337">GPI-anchor biosynthesis</keyword>
<keyword evidence="8 13" id="KW-0256">Endoplasmic reticulum</keyword>
<evidence type="ECO:0000256" key="10">
    <source>
        <dbReference type="ARBA" id="ARBA00023136"/>
    </source>
</evidence>
<evidence type="ECO:0000313" key="15">
    <source>
        <dbReference type="EMBL" id="KAF2652128.1"/>
    </source>
</evidence>
<dbReference type="InterPro" id="IPR017850">
    <property type="entry name" value="Alkaline_phosphatase_core_sf"/>
</dbReference>
<evidence type="ECO:0000256" key="4">
    <source>
        <dbReference type="ARBA" id="ARBA00020830"/>
    </source>
</evidence>
<feature type="transmembrane region" description="Helical" evidence="13">
    <location>
        <begin position="874"/>
        <end position="898"/>
    </location>
</feature>
<comment type="pathway">
    <text evidence="2 13">Glycolipid biosynthesis; glycosylphosphatidylinositol-anchor biosynthesis.</text>
</comment>
<dbReference type="InterPro" id="IPR002591">
    <property type="entry name" value="Phosphodiest/P_Trfase"/>
</dbReference>
<comment type="caution">
    <text evidence="13">Lacks conserved residue(s) required for the propagation of feature annotation.</text>
</comment>
<evidence type="ECO:0000256" key="12">
    <source>
        <dbReference type="ARBA" id="ARBA00056729"/>
    </source>
</evidence>
<evidence type="ECO:0000313" key="16">
    <source>
        <dbReference type="Proteomes" id="UP000799324"/>
    </source>
</evidence>
<feature type="transmembrane region" description="Helical" evidence="13">
    <location>
        <begin position="673"/>
        <end position="694"/>
    </location>
</feature>
<dbReference type="Proteomes" id="UP000799324">
    <property type="component" value="Unassembled WGS sequence"/>
</dbReference>
<dbReference type="GO" id="GO:0005789">
    <property type="term" value="C:endoplasmic reticulum membrane"/>
    <property type="evidence" value="ECO:0007669"/>
    <property type="project" value="UniProtKB-SubCell"/>
</dbReference>
<dbReference type="UniPathway" id="UPA00196"/>
<comment type="function">
    <text evidence="12 13">Ethanolamine phosphate transferase involved in glycosylphosphatidylinositol-anchor biosynthesis. Transfers ethanolamine phosphate to the GPI second mannose.</text>
</comment>
<proteinExistence type="inferred from homology"/>
<dbReference type="Pfam" id="PF01663">
    <property type="entry name" value="Phosphodiest"/>
    <property type="match status" value="1"/>
</dbReference>
<evidence type="ECO:0000256" key="11">
    <source>
        <dbReference type="ARBA" id="ARBA00023180"/>
    </source>
</evidence>
<dbReference type="EMBL" id="MU004409">
    <property type="protein sequence ID" value="KAF2652128.1"/>
    <property type="molecule type" value="Genomic_DNA"/>
</dbReference>
<keyword evidence="7 13" id="KW-0812">Transmembrane</keyword>
<evidence type="ECO:0000256" key="13">
    <source>
        <dbReference type="RuleBase" id="RU367106"/>
    </source>
</evidence>
<name>A0A6A6T020_9PLEO</name>
<dbReference type="InterPro" id="IPR037674">
    <property type="entry name" value="PIG-G_N"/>
</dbReference>
<comment type="subcellular location">
    <subcellularLocation>
        <location evidence="1 13">Endoplasmic reticulum membrane</location>
        <topology evidence="1 13">Multi-pass membrane protein</topology>
    </subcellularLocation>
</comment>
<evidence type="ECO:0000256" key="5">
    <source>
        <dbReference type="ARBA" id="ARBA00022502"/>
    </source>
</evidence>
<dbReference type="SUPFAM" id="SSF53649">
    <property type="entry name" value="Alkaline phosphatase-like"/>
    <property type="match status" value="1"/>
</dbReference>
<keyword evidence="9 13" id="KW-1133">Transmembrane helix</keyword>
<keyword evidence="16" id="KW-1185">Reference proteome</keyword>
<organism evidence="15 16">
    <name type="scientific">Lophiostoma macrostomum CBS 122681</name>
    <dbReference type="NCBI Taxonomy" id="1314788"/>
    <lineage>
        <taxon>Eukaryota</taxon>
        <taxon>Fungi</taxon>
        <taxon>Dikarya</taxon>
        <taxon>Ascomycota</taxon>
        <taxon>Pezizomycotina</taxon>
        <taxon>Dothideomycetes</taxon>
        <taxon>Pleosporomycetidae</taxon>
        <taxon>Pleosporales</taxon>
        <taxon>Lophiostomataceae</taxon>
        <taxon>Lophiostoma</taxon>
    </lineage>
</organism>
<evidence type="ECO:0000259" key="14">
    <source>
        <dbReference type="Pfam" id="PF19316"/>
    </source>
</evidence>
<dbReference type="PANTHER" id="PTHR23072:SF0">
    <property type="entry name" value="GPI ETHANOLAMINE PHOSPHATE TRANSFERASE 2"/>
    <property type="match status" value="1"/>
</dbReference>
<protein>
    <recommendedName>
        <fullName evidence="4 13">GPI ethanolamine phosphate transferase 2</fullName>
    </recommendedName>
</protein>
<dbReference type="InterPro" id="IPR039527">
    <property type="entry name" value="PIGG/GPI7"/>
</dbReference>
<evidence type="ECO:0000256" key="7">
    <source>
        <dbReference type="ARBA" id="ARBA00022692"/>
    </source>
</evidence>
<dbReference type="Pfam" id="PF19316">
    <property type="entry name" value="PIGO_PIGG"/>
    <property type="match status" value="1"/>
</dbReference>
<dbReference type="OrthoDB" id="272139at2759"/>
<dbReference type="InterPro" id="IPR045687">
    <property type="entry name" value="PIGG/GPI7_C"/>
</dbReference>
<evidence type="ECO:0000256" key="1">
    <source>
        <dbReference type="ARBA" id="ARBA00004477"/>
    </source>
</evidence>
<dbReference type="GO" id="GO:0006506">
    <property type="term" value="P:GPI anchor biosynthetic process"/>
    <property type="evidence" value="ECO:0007669"/>
    <property type="project" value="UniProtKB-UniPathway"/>
</dbReference>
<keyword evidence="11" id="KW-0325">Glycoprotein</keyword>
<dbReference type="PANTHER" id="PTHR23072">
    <property type="entry name" value="PHOSPHATIDYLINOSITOL GLYCAN-RELATED"/>
    <property type="match status" value="1"/>
</dbReference>
<comment type="similarity">
    <text evidence="3 13">Belongs to the PIGG/PIGN/PIGO family. PIGG subfamily.</text>
</comment>
<dbReference type="GO" id="GO:0051267">
    <property type="term" value="F:CP2 mannose-ethanolamine phosphotransferase activity"/>
    <property type="evidence" value="ECO:0007669"/>
    <property type="project" value="TreeGrafter"/>
</dbReference>
<feature type="domain" description="GPI ethanolamine phosphate transferase 2 C-terminal" evidence="14">
    <location>
        <begin position="443"/>
        <end position="937"/>
    </location>
</feature>